<keyword evidence="4 8" id="KW-0812">Transmembrane</keyword>
<gene>
    <name evidence="10" type="ORF">PAPYR_6054</name>
</gene>
<evidence type="ECO:0000256" key="5">
    <source>
        <dbReference type="ARBA" id="ARBA00022989"/>
    </source>
</evidence>
<dbReference type="InterPro" id="IPR009000">
    <property type="entry name" value="Transl_B-barrel_sf"/>
</dbReference>
<dbReference type="InterPro" id="IPR004869">
    <property type="entry name" value="MMPL_dom"/>
</dbReference>
<feature type="compositionally biased region" description="Polar residues" evidence="7">
    <location>
        <begin position="28"/>
        <end position="40"/>
    </location>
</feature>
<evidence type="ECO:0000256" key="2">
    <source>
        <dbReference type="ARBA" id="ARBA00010157"/>
    </source>
</evidence>
<evidence type="ECO:0000256" key="1">
    <source>
        <dbReference type="ARBA" id="ARBA00004651"/>
    </source>
</evidence>
<dbReference type="SUPFAM" id="SSF50447">
    <property type="entry name" value="Translation proteins"/>
    <property type="match status" value="1"/>
</dbReference>
<comment type="similarity">
    <text evidence="2">Belongs to the resistance-nodulation-cell division (RND) (TC 2.A.6) family. MmpL subfamily.</text>
</comment>
<dbReference type="PANTHER" id="PTHR33406">
    <property type="entry name" value="MEMBRANE PROTEIN MJ1562-RELATED"/>
    <property type="match status" value="1"/>
</dbReference>
<evidence type="ECO:0000256" key="7">
    <source>
        <dbReference type="SAM" id="MobiDB-lite"/>
    </source>
</evidence>
<keyword evidence="3" id="KW-1003">Cell membrane</keyword>
<keyword evidence="6 8" id="KW-0472">Membrane</keyword>
<feature type="transmembrane region" description="Helical" evidence="8">
    <location>
        <begin position="728"/>
        <end position="751"/>
    </location>
</feature>
<feature type="transmembrane region" description="Helical" evidence="8">
    <location>
        <begin position="242"/>
        <end position="272"/>
    </location>
</feature>
<feature type="domain" description="Membrane transport protein MMPL" evidence="9">
    <location>
        <begin position="559"/>
        <end position="775"/>
    </location>
</feature>
<accession>A0ABQ8UNB8</accession>
<evidence type="ECO:0000256" key="3">
    <source>
        <dbReference type="ARBA" id="ARBA00022475"/>
    </source>
</evidence>
<feature type="transmembrane region" description="Helical" evidence="8">
    <location>
        <begin position="128"/>
        <end position="145"/>
    </location>
</feature>
<organism evidence="10 11">
    <name type="scientific">Paratrimastix pyriformis</name>
    <dbReference type="NCBI Taxonomy" id="342808"/>
    <lineage>
        <taxon>Eukaryota</taxon>
        <taxon>Metamonada</taxon>
        <taxon>Preaxostyla</taxon>
        <taxon>Paratrimastigidae</taxon>
        <taxon>Paratrimastix</taxon>
    </lineage>
</organism>
<dbReference type="InterPro" id="IPR050545">
    <property type="entry name" value="Mycobact_MmpL"/>
</dbReference>
<evidence type="ECO:0000313" key="10">
    <source>
        <dbReference type="EMBL" id="KAJ4458235.1"/>
    </source>
</evidence>
<feature type="transmembrane region" description="Helical" evidence="8">
    <location>
        <begin position="376"/>
        <end position="396"/>
    </location>
</feature>
<evidence type="ECO:0000259" key="9">
    <source>
        <dbReference type="Pfam" id="PF03176"/>
    </source>
</evidence>
<dbReference type="SUPFAM" id="SSF52540">
    <property type="entry name" value="P-loop containing nucleoside triphosphate hydrolases"/>
    <property type="match status" value="1"/>
</dbReference>
<dbReference type="PANTHER" id="PTHR33406:SF6">
    <property type="entry name" value="MEMBRANE PROTEIN YDGH-RELATED"/>
    <property type="match status" value="1"/>
</dbReference>
<feature type="transmembrane region" description="Helical" evidence="8">
    <location>
        <begin position="687"/>
        <end position="707"/>
    </location>
</feature>
<name>A0ABQ8UNB8_9EUKA</name>
<dbReference type="Gene3D" id="3.40.50.300">
    <property type="entry name" value="P-loop containing nucleotide triphosphate hydrolases"/>
    <property type="match status" value="1"/>
</dbReference>
<reference evidence="10" key="1">
    <citation type="journal article" date="2022" name="bioRxiv">
        <title>Genomics of Preaxostyla Flagellates Illuminates Evolutionary Transitions and the Path Towards Mitochondrial Loss.</title>
        <authorList>
            <person name="Novak L.V.F."/>
            <person name="Treitli S.C."/>
            <person name="Pyrih J."/>
            <person name="Halakuc P."/>
            <person name="Pipaliya S.V."/>
            <person name="Vacek V."/>
            <person name="Brzon O."/>
            <person name="Soukal P."/>
            <person name="Eme L."/>
            <person name="Dacks J.B."/>
            <person name="Karnkowska A."/>
            <person name="Elias M."/>
            <person name="Hampl V."/>
        </authorList>
    </citation>
    <scope>NUCLEOTIDE SEQUENCE</scope>
    <source>
        <strain evidence="10">RCP-MX</strain>
    </source>
</reference>
<keyword evidence="11" id="KW-1185">Reference proteome</keyword>
<protein>
    <submittedName>
        <fullName evidence="10">Membrane protein YdfJ</fullName>
    </submittedName>
</protein>
<dbReference type="Pfam" id="PF03176">
    <property type="entry name" value="MMPL"/>
    <property type="match status" value="2"/>
</dbReference>
<dbReference type="SUPFAM" id="SSF82866">
    <property type="entry name" value="Multidrug efflux transporter AcrB transmembrane domain"/>
    <property type="match status" value="2"/>
</dbReference>
<dbReference type="InterPro" id="IPR027417">
    <property type="entry name" value="P-loop_NTPase"/>
</dbReference>
<dbReference type="Proteomes" id="UP001141327">
    <property type="component" value="Unassembled WGS sequence"/>
</dbReference>
<sequence length="1465" mass="160284">MTPTTRGWAARTAPTPTHRLGNGALAESMTSPPTQTQIWSSPDHKTVKLRLCVPPCLDTHHNSPAPTPTPTSSQPVHLLLGHGPSPDPIIITQPSHTHPLPRSLFTSFWAMVPFAEHWFAMADFAPDFMVSTVLAVSIDYTLFFLSRYREEVLVNKRSNEDAVRVMVSTSGVTVLLSGLTLAITYLGLTFFPVNVILTHLHRPTPVSITSSPGPVDVNTASDYTHPFSLTSPAGLTFFPVDVILTLGLGAGLALCTSIVVNETLTPALLLVFGRFFADFRMWGFYIPWLCRGCCNDGRTWCCPDGVHVRGCLRRRRDEEPTAGTAPDPSVETSPLLSDRPAGTSPPSETDDDPELTHFDTSGWGYRFAKVITTKPGAIVVLLIVTAASVPLLLQALSIRITVRMCGYHPPVSVYITSPSGSRVYITSPSGSRSACVDITPECIYHLSIRITLENNQTIPPLACTFLTHRRRTHLPSLDNNQIIPQTPAFLLFQEMARLFPAGLIAPYRTSILSVVAVEGFNVSVELAQACFDPTSGIYDEHLCQLYRSEWKQLVNTRETAILVQISLPFDPWGDLVEPWVMSVRAVFRRYENTTNGAILFYMDGGITEQIDVVDEIYGLIPMMIIFTIGGAFVMVTLYFRSAVVALRLVISIGIVLTQIYGLAVLVFQRHILIWIVPYLSQFQSILWVTPVLTFPILVGLGMDYDIFLTTRIYEYRRHPSGLIDNREAVCRAVSKTGGVITTAGMIMGLAFGGLMMSSTMFLAEAGMMLSLAVLILDAMGNDIHHNVVFLGKQDSGKSEVIRALQYAMLGQLPPLDRVHSTDRWLSISEFQIPGSRFHYSFCDTNGARNEFGNVLSVLSSADLAIFTISALDSDQDLRMGSYIRNTMLSSFVMGCRAAIVLLTFLDSLPEREQVQAYRRFCELDVCAGSFSSQLIFRLFSKYKTQLTKYGYPRTHYHFVPFSPTRFEAFLTTPAGRVALAQGLAEPETIPGKPGLIRLSPPVMNAFMQHEYPWLAREAAEIFGSAKSSHPHANATPFPAHLSTPGTVHPYLSSPPPPVHMQRPLPASPLESLESLTCLIASVKPDATPTQFQRCRMRADQQPLRMPILKVYGQVAHRPTTCDGLVGPAVEPDLPPVIGAATGASSTGVPATDVSSTGVTTTASSPGATATIASSTGVPATTSPQPMVLCGCVHTGILWEGALLHIPGVSSSVRVVSLRSFGRPAAFARPGDFVSVGVMLVNDGPSRPGTGCVLCDHEQTSVGHMSIPAGTVAARPERDAVPTAGLGHPLMPIPDRAVTHFKAQTVVTFGWHRACARMTMSVHTCTVEVELVGFQMRMKKTMQAEPYRRGLRPGDTCVAWFRVAPQFNAGAVAKRARGRRCLPKKPLMNPKAATALWAPMDSGAPRLARFILRHESNSIVAAGMVLDVEVDPARGEARMQEELASWGYDPDQWRRIHPQNGHYRYM</sequence>
<proteinExistence type="inferred from homology"/>
<evidence type="ECO:0000256" key="8">
    <source>
        <dbReference type="SAM" id="Phobius"/>
    </source>
</evidence>
<feature type="transmembrane region" description="Helical" evidence="8">
    <location>
        <begin position="165"/>
        <end position="188"/>
    </location>
</feature>
<evidence type="ECO:0000313" key="11">
    <source>
        <dbReference type="Proteomes" id="UP001141327"/>
    </source>
</evidence>
<keyword evidence="5 8" id="KW-1133">Transmembrane helix</keyword>
<feature type="region of interest" description="Disordered" evidence="7">
    <location>
        <begin position="1"/>
        <end position="40"/>
    </location>
</feature>
<dbReference type="Gene3D" id="1.20.1640.10">
    <property type="entry name" value="Multidrug efflux transporter AcrB transmembrane domain"/>
    <property type="match status" value="2"/>
</dbReference>
<feature type="domain" description="Membrane transport protein MMPL" evidence="9">
    <location>
        <begin position="106"/>
        <end position="196"/>
    </location>
</feature>
<feature type="region of interest" description="Disordered" evidence="7">
    <location>
        <begin position="317"/>
        <end position="355"/>
    </location>
</feature>
<feature type="region of interest" description="Disordered" evidence="7">
    <location>
        <begin position="1142"/>
        <end position="1177"/>
    </location>
</feature>
<feature type="transmembrane region" description="Helical" evidence="8">
    <location>
        <begin position="616"/>
        <end position="639"/>
    </location>
</feature>
<evidence type="ECO:0000256" key="4">
    <source>
        <dbReference type="ARBA" id="ARBA00022692"/>
    </source>
</evidence>
<evidence type="ECO:0000256" key="6">
    <source>
        <dbReference type="ARBA" id="ARBA00023136"/>
    </source>
</evidence>
<dbReference type="EMBL" id="JAPMOS010000032">
    <property type="protein sequence ID" value="KAJ4458235.1"/>
    <property type="molecule type" value="Genomic_DNA"/>
</dbReference>
<feature type="transmembrane region" description="Helical" evidence="8">
    <location>
        <begin position="646"/>
        <end position="667"/>
    </location>
</feature>
<feature type="compositionally biased region" description="Low complexity" evidence="7">
    <location>
        <begin position="1150"/>
        <end position="1177"/>
    </location>
</feature>
<comment type="subcellular location">
    <subcellularLocation>
        <location evidence="1">Cell membrane</location>
        <topology evidence="1">Multi-pass membrane protein</topology>
    </subcellularLocation>
</comment>
<comment type="caution">
    <text evidence="10">The sequence shown here is derived from an EMBL/GenBank/DDBJ whole genome shotgun (WGS) entry which is preliminary data.</text>
</comment>